<evidence type="ECO:0000256" key="5">
    <source>
        <dbReference type="ARBA" id="ARBA00023242"/>
    </source>
</evidence>
<protein>
    <submittedName>
        <fullName evidence="9">Uncharacterized protein</fullName>
    </submittedName>
</protein>
<evidence type="ECO:0000259" key="8">
    <source>
        <dbReference type="PROSITE" id="PS51370"/>
    </source>
</evidence>
<evidence type="ECO:0000259" key="7">
    <source>
        <dbReference type="PROSITE" id="PS51369"/>
    </source>
</evidence>
<dbReference type="InterPro" id="IPR017888">
    <property type="entry name" value="CYC/TB1_R_domain"/>
</dbReference>
<evidence type="ECO:0000313" key="10">
    <source>
        <dbReference type="Proteomes" id="UP001189122"/>
    </source>
</evidence>
<feature type="domain" description="R" evidence="8">
    <location>
        <begin position="143"/>
        <end position="160"/>
    </location>
</feature>
<organism evidence="9">
    <name type="scientific">Spirodela intermedia</name>
    <name type="common">Intermediate duckweed</name>
    <dbReference type="NCBI Taxonomy" id="51605"/>
    <lineage>
        <taxon>Eukaryota</taxon>
        <taxon>Viridiplantae</taxon>
        <taxon>Streptophyta</taxon>
        <taxon>Embryophyta</taxon>
        <taxon>Tracheophyta</taxon>
        <taxon>Spermatophyta</taxon>
        <taxon>Magnoliopsida</taxon>
        <taxon>Liliopsida</taxon>
        <taxon>Araceae</taxon>
        <taxon>Lemnoideae</taxon>
        <taxon>Spirodela</taxon>
    </lineage>
</organism>
<evidence type="ECO:0000256" key="6">
    <source>
        <dbReference type="SAM" id="MobiDB-lite"/>
    </source>
</evidence>
<accession>A0A7I8J2L3</accession>
<evidence type="ECO:0000313" key="9">
    <source>
        <dbReference type="EMBL" id="CAA2624878.1"/>
    </source>
</evidence>
<dbReference type="EMBL" id="CACRZD030000008">
    <property type="protein sequence ID" value="CAA6664299.1"/>
    <property type="molecule type" value="Genomic_DNA"/>
</dbReference>
<evidence type="ECO:0000256" key="4">
    <source>
        <dbReference type="ARBA" id="ARBA00023163"/>
    </source>
</evidence>
<dbReference type="PANTHER" id="PTHR31072">
    <property type="entry name" value="TRANSCRIPTION FACTOR TCP4-RELATED"/>
    <property type="match status" value="1"/>
</dbReference>
<dbReference type="GO" id="GO:0005634">
    <property type="term" value="C:nucleus"/>
    <property type="evidence" value="ECO:0007669"/>
    <property type="project" value="UniProtKB-SubCell"/>
</dbReference>
<dbReference type="GO" id="GO:0043565">
    <property type="term" value="F:sequence-specific DNA binding"/>
    <property type="evidence" value="ECO:0007669"/>
    <property type="project" value="TreeGrafter"/>
</dbReference>
<dbReference type="PROSITE" id="PS51370">
    <property type="entry name" value="R"/>
    <property type="match status" value="1"/>
</dbReference>
<dbReference type="Proteomes" id="UP001189122">
    <property type="component" value="Unassembled WGS sequence"/>
</dbReference>
<dbReference type="InterPro" id="IPR017887">
    <property type="entry name" value="TF_TCP_subgr"/>
</dbReference>
<dbReference type="Pfam" id="PF03634">
    <property type="entry name" value="TCP"/>
    <property type="match status" value="1"/>
</dbReference>
<keyword evidence="4" id="KW-0804">Transcription</keyword>
<evidence type="ECO:0000256" key="2">
    <source>
        <dbReference type="ARBA" id="ARBA00023015"/>
    </source>
</evidence>
<dbReference type="GO" id="GO:0003700">
    <property type="term" value="F:DNA-binding transcription factor activity"/>
    <property type="evidence" value="ECO:0007669"/>
    <property type="project" value="InterPro"/>
</dbReference>
<keyword evidence="5" id="KW-0539">Nucleus</keyword>
<comment type="subcellular location">
    <subcellularLocation>
        <location evidence="1">Nucleus</location>
    </subcellularLocation>
</comment>
<feature type="domain" description="TCP" evidence="7">
    <location>
        <begin position="35"/>
        <end position="93"/>
    </location>
</feature>
<gene>
    <name evidence="9" type="ORF">SI7747_08010688</name>
</gene>
<proteinExistence type="predicted"/>
<feature type="region of interest" description="Disordered" evidence="6">
    <location>
        <begin position="117"/>
        <end position="145"/>
    </location>
</feature>
<keyword evidence="3" id="KW-0238">DNA-binding</keyword>
<dbReference type="PANTHER" id="PTHR31072:SF226">
    <property type="entry name" value="TRANSCRIPTION FACTOR TCP18"/>
    <property type="match status" value="1"/>
</dbReference>
<evidence type="ECO:0000256" key="1">
    <source>
        <dbReference type="ARBA" id="ARBA00004123"/>
    </source>
</evidence>
<sequence>MTTIHRRWSPKSRHLRENLQLLRGVMGTGPEEISKKDRHSKIFTAQGPRDRRMRLSLDVARRFFDLQDMLGFDKASNTVDWLMAKSGTAIGGSSLHRVTPRVSPPLPSARLTRWLNVKTTPPRPSGVTADPARKALPHPSQARESRVMARARARERTREKKMMEVVSEVGRPSSLTSADLGISQSSTTLTMITTTRKPVALQ</sequence>
<dbReference type="GO" id="GO:2000032">
    <property type="term" value="P:regulation of secondary shoot formation"/>
    <property type="evidence" value="ECO:0007669"/>
    <property type="project" value="TreeGrafter"/>
</dbReference>
<dbReference type="PROSITE" id="PS51369">
    <property type="entry name" value="TCP"/>
    <property type="match status" value="1"/>
</dbReference>
<name>A0A7I8J2L3_SPIIN</name>
<reference evidence="9 10" key="1">
    <citation type="submission" date="2019-12" db="EMBL/GenBank/DDBJ databases">
        <authorList>
            <person name="Scholz U."/>
            <person name="Mascher M."/>
            <person name="Fiebig A."/>
        </authorList>
    </citation>
    <scope>NUCLEOTIDE SEQUENCE</scope>
</reference>
<evidence type="ECO:0000256" key="3">
    <source>
        <dbReference type="ARBA" id="ARBA00023125"/>
    </source>
</evidence>
<dbReference type="AlphaFoldDB" id="A0A7I8J2L3"/>
<dbReference type="InterPro" id="IPR005333">
    <property type="entry name" value="Transcription_factor_TCP"/>
</dbReference>
<keyword evidence="2" id="KW-0805">Transcription regulation</keyword>
<keyword evidence="10" id="KW-1185">Reference proteome</keyword>
<dbReference type="EMBL" id="LR743595">
    <property type="protein sequence ID" value="CAA2624878.1"/>
    <property type="molecule type" value="Genomic_DNA"/>
</dbReference>